<feature type="domain" description="Abortive phage infection protein C-terminal" evidence="2">
    <location>
        <begin position="248"/>
        <end position="556"/>
    </location>
</feature>
<dbReference type="Pfam" id="PF22879">
    <property type="entry name" value="AIPR_N"/>
    <property type="match status" value="1"/>
</dbReference>
<gene>
    <name evidence="4" type="ORF">COMA2_170059</name>
</gene>
<dbReference type="RefSeq" id="WP_090895818.1">
    <property type="nucleotide sequence ID" value="NZ_CZPZ01000009.1"/>
</dbReference>
<organism evidence="4 5">
    <name type="scientific">Candidatus Nitrospira nitrificans</name>
    <dbReference type="NCBI Taxonomy" id="1742973"/>
    <lineage>
        <taxon>Bacteria</taxon>
        <taxon>Pseudomonadati</taxon>
        <taxon>Nitrospirota</taxon>
        <taxon>Nitrospiria</taxon>
        <taxon>Nitrospirales</taxon>
        <taxon>Nitrospiraceae</taxon>
        <taxon>Nitrospira</taxon>
    </lineage>
</organism>
<dbReference type="InterPro" id="IPR055101">
    <property type="entry name" value="AIPR_N"/>
</dbReference>
<dbReference type="Proteomes" id="UP000198736">
    <property type="component" value="Unassembled WGS sequence"/>
</dbReference>
<evidence type="ECO:0008006" key="6">
    <source>
        <dbReference type="Google" id="ProtNLM"/>
    </source>
</evidence>
<feature type="domain" description="Abortive infection phage resistance protein N-terminal" evidence="3">
    <location>
        <begin position="39"/>
        <end position="189"/>
    </location>
</feature>
<dbReference type="EMBL" id="CZPZ01000009">
    <property type="protein sequence ID" value="CUS34536.1"/>
    <property type="molecule type" value="Genomic_DNA"/>
</dbReference>
<evidence type="ECO:0000313" key="4">
    <source>
        <dbReference type="EMBL" id="CUS34536.1"/>
    </source>
</evidence>
<proteinExistence type="predicted"/>
<protein>
    <recommendedName>
        <fullName evidence="6">AIPR protein</fullName>
    </recommendedName>
</protein>
<sequence>MSKESDLINFSRELESDITDHAKPDGDPSSASFRESALTEIISDDLAACGVLESPVVCHFEGGHGAGSFKVDGYSVPEEDSRLDLFITHYARPSDEVQTINASHIEASFNKLERYFGRAIAGHHRNLEPGLEPYGMTERIHDLRSKFDRVNFLLFTNSRLVQRREKERKQEVNGLAATYDVWDLERFRRLRESGMSYETLQVDLRSLKAGGLPAVKVEQGNNKSQTWVTIFPGSLLADLYDEHGARLLELNVRSYLQARGKVNKGILQTLRDKPEYFMAYNNGITVVAEDVVTGTLHDGTDGILSLKGMQIVNGGQTTASIHRAVKDFGVDLSRVSVQGKITVVEPSRFQELVPFISRYSNTQNKITESDLTANHPFHIGMERVSRREWTPNQQTRWFYERARGSYPTAKMREGTTELKRREFEKRYPPEQRFSKEDLAKFENVWKGLPHVVSRHAQKNFVYFMHELGAIRDGWEPTVEEYRRYIAKGILYKEVQRIVKRNEAITAWRVNVTAYTAALLADKTVRRIDLDRIWREQGLSPSLMQTIESWAPAVFKHLPFIGQRDGKHIEESFKSQACWDYIRSLDWNIPPALDRELISSTGANGDGAAGPDSISGERLTPHDHNNIALCKELSAAQWLTISAWGQKSGELKEWQRGVAYTLASYAAEGWIRLPSVKQAKHGSAMIEKARSAGILNRDE</sequence>
<feature type="compositionally biased region" description="Basic and acidic residues" evidence="1">
    <location>
        <begin position="14"/>
        <end position="26"/>
    </location>
</feature>
<evidence type="ECO:0000313" key="5">
    <source>
        <dbReference type="Proteomes" id="UP000198736"/>
    </source>
</evidence>
<dbReference type="OrthoDB" id="9806213at2"/>
<evidence type="ECO:0000256" key="1">
    <source>
        <dbReference type="SAM" id="MobiDB-lite"/>
    </source>
</evidence>
<dbReference type="InterPro" id="IPR018891">
    <property type="entry name" value="AIPR_C"/>
</dbReference>
<dbReference type="STRING" id="1742973.COMA2_170059"/>
<dbReference type="AlphaFoldDB" id="A0A0S4LD80"/>
<feature type="region of interest" description="Disordered" evidence="1">
    <location>
        <begin position="14"/>
        <end position="33"/>
    </location>
</feature>
<name>A0A0S4LD80_9BACT</name>
<dbReference type="Pfam" id="PF10592">
    <property type="entry name" value="AIPR"/>
    <property type="match status" value="1"/>
</dbReference>
<keyword evidence="5" id="KW-1185">Reference proteome</keyword>
<evidence type="ECO:0000259" key="3">
    <source>
        <dbReference type="Pfam" id="PF22879"/>
    </source>
</evidence>
<accession>A0A0S4LD80</accession>
<evidence type="ECO:0000259" key="2">
    <source>
        <dbReference type="Pfam" id="PF10592"/>
    </source>
</evidence>
<reference evidence="5" key="1">
    <citation type="submission" date="2015-10" db="EMBL/GenBank/DDBJ databases">
        <authorList>
            <person name="Luecker S."/>
            <person name="Luecker S."/>
        </authorList>
    </citation>
    <scope>NUCLEOTIDE SEQUENCE [LARGE SCALE GENOMIC DNA]</scope>
</reference>